<protein>
    <recommendedName>
        <fullName evidence="4">DUF4282 domain-containing protein</fullName>
    </recommendedName>
</protein>
<dbReference type="InterPro" id="IPR025557">
    <property type="entry name" value="DUF4282"/>
</dbReference>
<gene>
    <name evidence="2" type="ORF">GCM10008066_15370</name>
</gene>
<proteinExistence type="predicted"/>
<sequence length="126" mass="13970">MLMTNQISTSLLRYVSLEHLIAPLLIKAIYWAGLIAILSATLGGLLSVDNGVQAAALLGVALPLALLLWRLFCEMLILAFNIYARLTEIRDLLAQRQARIDAHRKPLTVASLRSPRLNPSFKVQHD</sequence>
<evidence type="ECO:0000313" key="2">
    <source>
        <dbReference type="EMBL" id="GGI18696.1"/>
    </source>
</evidence>
<feature type="transmembrane region" description="Helical" evidence="1">
    <location>
        <begin position="20"/>
        <end position="42"/>
    </location>
</feature>
<dbReference type="Pfam" id="PF14110">
    <property type="entry name" value="DUF4282"/>
    <property type="match status" value="1"/>
</dbReference>
<organism evidence="2 3">
    <name type="scientific">Oxalicibacterium faecigallinarum</name>
    <dbReference type="NCBI Taxonomy" id="573741"/>
    <lineage>
        <taxon>Bacteria</taxon>
        <taxon>Pseudomonadati</taxon>
        <taxon>Pseudomonadota</taxon>
        <taxon>Betaproteobacteria</taxon>
        <taxon>Burkholderiales</taxon>
        <taxon>Oxalobacteraceae</taxon>
        <taxon>Oxalicibacterium</taxon>
    </lineage>
</organism>
<comment type="caution">
    <text evidence="2">The sequence shown here is derived from an EMBL/GenBank/DDBJ whole genome shotgun (WGS) entry which is preliminary data.</text>
</comment>
<evidence type="ECO:0008006" key="4">
    <source>
        <dbReference type="Google" id="ProtNLM"/>
    </source>
</evidence>
<dbReference type="AlphaFoldDB" id="A0A8J3F2Q6"/>
<evidence type="ECO:0000256" key="1">
    <source>
        <dbReference type="SAM" id="Phobius"/>
    </source>
</evidence>
<dbReference type="Proteomes" id="UP000642180">
    <property type="component" value="Unassembled WGS sequence"/>
</dbReference>
<keyword evidence="1" id="KW-0472">Membrane</keyword>
<evidence type="ECO:0000313" key="3">
    <source>
        <dbReference type="Proteomes" id="UP000642180"/>
    </source>
</evidence>
<dbReference type="EMBL" id="BMDI01000001">
    <property type="protein sequence ID" value="GGI18696.1"/>
    <property type="molecule type" value="Genomic_DNA"/>
</dbReference>
<name>A0A8J3F2Q6_9BURK</name>
<accession>A0A8J3F2Q6</accession>
<keyword evidence="1" id="KW-0812">Transmembrane</keyword>
<keyword evidence="1" id="KW-1133">Transmembrane helix</keyword>
<keyword evidence="3" id="KW-1185">Reference proteome</keyword>
<reference evidence="3" key="1">
    <citation type="journal article" date="2019" name="Int. J. Syst. Evol. Microbiol.">
        <title>The Global Catalogue of Microorganisms (GCM) 10K type strain sequencing project: providing services to taxonomists for standard genome sequencing and annotation.</title>
        <authorList>
            <consortium name="The Broad Institute Genomics Platform"/>
            <consortium name="The Broad Institute Genome Sequencing Center for Infectious Disease"/>
            <person name="Wu L."/>
            <person name="Ma J."/>
        </authorList>
    </citation>
    <scope>NUCLEOTIDE SEQUENCE [LARGE SCALE GENOMIC DNA]</scope>
    <source>
        <strain evidence="3">CCM 2767</strain>
    </source>
</reference>
<feature type="transmembrane region" description="Helical" evidence="1">
    <location>
        <begin position="54"/>
        <end position="80"/>
    </location>
</feature>